<dbReference type="InterPro" id="IPR007715">
    <property type="entry name" value="Coq4"/>
</dbReference>
<keyword evidence="2" id="KW-1185">Reference proteome</keyword>
<dbReference type="Pfam" id="PF05019">
    <property type="entry name" value="Coq4"/>
    <property type="match status" value="1"/>
</dbReference>
<dbReference type="HOGENOM" id="CLU_083028_0_0_3"/>
<name>B7KD57_GLOC7</name>
<dbReference type="OrthoDB" id="5720816at2"/>
<evidence type="ECO:0008006" key="3">
    <source>
        <dbReference type="Google" id="ProtNLM"/>
    </source>
</evidence>
<dbReference type="GO" id="GO:0006744">
    <property type="term" value="P:ubiquinone biosynthetic process"/>
    <property type="evidence" value="ECO:0007669"/>
    <property type="project" value="InterPro"/>
</dbReference>
<evidence type="ECO:0000313" key="1">
    <source>
        <dbReference type="EMBL" id="ACK73178.1"/>
    </source>
</evidence>
<reference evidence="2" key="1">
    <citation type="journal article" date="2011" name="MBio">
        <title>Novel metabolic attributes of the genus Cyanothece, comprising a group of unicellular nitrogen-fixing Cyanobacteria.</title>
        <authorList>
            <person name="Bandyopadhyay A."/>
            <person name="Elvitigala T."/>
            <person name="Welsh E."/>
            <person name="Stockel J."/>
            <person name="Liberton M."/>
            <person name="Min H."/>
            <person name="Sherman L.A."/>
            <person name="Pakrasi H.B."/>
        </authorList>
    </citation>
    <scope>NUCLEOTIDE SEQUENCE [LARGE SCALE GENOMIC DNA]</scope>
    <source>
        <strain evidence="2">PCC 7424</strain>
    </source>
</reference>
<protein>
    <recommendedName>
        <fullName evidence="3">Ubiquinone biosynthesis protein</fullName>
    </recommendedName>
</protein>
<dbReference type="Proteomes" id="UP000002384">
    <property type="component" value="Chromosome"/>
</dbReference>
<dbReference type="eggNOG" id="COG5031">
    <property type="taxonomic scope" value="Bacteria"/>
</dbReference>
<sequence>MNLRDLFNGLQLSVQLSQIGHQIENPQTLAIFKSFVDLFTDLSLDPVGEMTDALMKTPAYNLAAQSLKQNPDCAAMIESRYMAKPHNLEELLCYPKDSFGYIYASYLIEKGYDPDLYSDIVINSDGSYVEARISQTHDIWHIITGFDTSIIGEIGLQAFHLPQFPYPLATMLIANSLMFATLAAPETLPNLLDAIAQGWEMGKKAKPLFAQKWEQAWDKPLIQWQRELNIEPIMYQHSPIEKVLQLQS</sequence>
<evidence type="ECO:0000313" key="2">
    <source>
        <dbReference type="Proteomes" id="UP000002384"/>
    </source>
</evidence>
<dbReference type="AlphaFoldDB" id="B7KD57"/>
<dbReference type="PANTHER" id="PTHR12922:SF7">
    <property type="entry name" value="UBIQUINONE BIOSYNTHESIS PROTEIN COQ4 HOMOLOG, MITOCHONDRIAL"/>
    <property type="match status" value="1"/>
</dbReference>
<dbReference type="STRING" id="65393.PCC7424_4821"/>
<dbReference type="KEGG" id="cyc:PCC7424_4821"/>
<organism evidence="1 2">
    <name type="scientific">Gloeothece citriformis (strain PCC 7424)</name>
    <name type="common">Cyanothece sp. (strain PCC 7424)</name>
    <dbReference type="NCBI Taxonomy" id="65393"/>
    <lineage>
        <taxon>Bacteria</taxon>
        <taxon>Bacillati</taxon>
        <taxon>Cyanobacteriota</taxon>
        <taxon>Cyanophyceae</taxon>
        <taxon>Oscillatoriophycideae</taxon>
        <taxon>Chroococcales</taxon>
        <taxon>Aphanothecaceae</taxon>
        <taxon>Gloeothece</taxon>
        <taxon>Gloeothece citriformis</taxon>
    </lineage>
</organism>
<gene>
    <name evidence="1" type="ordered locus">PCC7424_4821</name>
</gene>
<proteinExistence type="predicted"/>
<accession>B7KD57</accession>
<dbReference type="PANTHER" id="PTHR12922">
    <property type="entry name" value="UBIQUINONE BIOSYNTHESIS PROTEIN"/>
    <property type="match status" value="1"/>
</dbReference>
<dbReference type="RefSeq" id="WP_015956760.1">
    <property type="nucleotide sequence ID" value="NC_011729.1"/>
</dbReference>
<dbReference type="EMBL" id="CP001291">
    <property type="protein sequence ID" value="ACK73178.1"/>
    <property type="molecule type" value="Genomic_DNA"/>
</dbReference>